<dbReference type="InterPro" id="IPR007219">
    <property type="entry name" value="XnlR_reg_dom"/>
</dbReference>
<evidence type="ECO:0000256" key="2">
    <source>
        <dbReference type="ARBA" id="ARBA00022723"/>
    </source>
</evidence>
<sequence>MSQRQWRCDPCSTSFSRLEHLRRHLRSHENQRPYACGSCKKTFTRKDALKRHGRTCKELSRSTDANAITASTRQTEQSQDAYESLFLGAITSGSGQSDVHSPPDFTTLDWLYSSQLLPDSIDVAERLEFLAYFTSAKGMATFLDQDTLKQRQKILIDHEKREDPHGFVDDPTGQGGHAFLEHAFLNSSTNPLTTIEPSLTLAVPESETHGLKSEEIICRLQLLIVGKSDNSIINLHWTPSIEMSCRALFASENVCRFLDYFWSLWYPNCPIVHRPLFDFQTAHPVLVCVMVIIGACLSPHEEDGFLAKTWLDSVEELVFSSEILPQRPTLPTSDMEDVESKKKRVECIQMTYLVCSLQKREGSVEAQTRIRRYRHATLVSLARDIGLSASHRTLELKEPSLSWWRDFAIEEELIRSLTYVFLIDAALTILHNAPPRMMVSELKMDMACPEQCFQAESATGCFTALNQWKDSIFWRERLSVYTMVRRICQSSLSDHLVHEYSRMGTLNLFTIVQSLHSLTFHLRNSIIFDSTLAPVRTGLSNWRRIWNERDPEDRYTPDHPHTIWKKIGFVRYAPEFWHLARIMVDRIQSESDEHSPLSGTTESCRYDTDMMDVNDLIMQYRQLNLNSAI</sequence>
<evidence type="ECO:0000256" key="1">
    <source>
        <dbReference type="ARBA" id="ARBA00004123"/>
    </source>
</evidence>
<proteinExistence type="predicted"/>
<evidence type="ECO:0000313" key="12">
    <source>
        <dbReference type="Proteomes" id="UP000325780"/>
    </source>
</evidence>
<dbReference type="PROSITE" id="PS50157">
    <property type="entry name" value="ZINC_FINGER_C2H2_2"/>
    <property type="match status" value="2"/>
</dbReference>
<accession>A0A5N6U6E7</accession>
<dbReference type="GO" id="GO:0000978">
    <property type="term" value="F:RNA polymerase II cis-regulatory region sequence-specific DNA binding"/>
    <property type="evidence" value="ECO:0007669"/>
    <property type="project" value="InterPro"/>
</dbReference>
<gene>
    <name evidence="11" type="ORF">BDV25DRAFT_136266</name>
</gene>
<dbReference type="InterPro" id="IPR013087">
    <property type="entry name" value="Znf_C2H2_type"/>
</dbReference>
<evidence type="ECO:0000256" key="7">
    <source>
        <dbReference type="ARBA" id="ARBA00023163"/>
    </source>
</evidence>
<dbReference type="InterPro" id="IPR051059">
    <property type="entry name" value="VerF-like"/>
</dbReference>
<dbReference type="GO" id="GO:0000981">
    <property type="term" value="F:DNA-binding transcription factor activity, RNA polymerase II-specific"/>
    <property type="evidence" value="ECO:0007669"/>
    <property type="project" value="InterPro"/>
</dbReference>
<keyword evidence="2" id="KW-0479">Metal-binding</keyword>
<evidence type="ECO:0000256" key="8">
    <source>
        <dbReference type="ARBA" id="ARBA00023242"/>
    </source>
</evidence>
<dbReference type="InterPro" id="IPR036236">
    <property type="entry name" value="Znf_C2H2_sf"/>
</dbReference>
<dbReference type="PANTHER" id="PTHR40626">
    <property type="entry name" value="MIP31509P"/>
    <property type="match status" value="1"/>
</dbReference>
<keyword evidence="3" id="KW-0677">Repeat</keyword>
<dbReference type="GO" id="GO:0005634">
    <property type="term" value="C:nucleus"/>
    <property type="evidence" value="ECO:0007669"/>
    <property type="project" value="UniProtKB-SubCell"/>
</dbReference>
<dbReference type="FunFam" id="3.30.160.60:FF:000446">
    <property type="entry name" value="Zinc finger protein"/>
    <property type="match status" value="1"/>
</dbReference>
<keyword evidence="6" id="KW-0805">Transcription regulation</keyword>
<keyword evidence="5" id="KW-0862">Zinc</keyword>
<dbReference type="CDD" id="cd12148">
    <property type="entry name" value="fungal_TF_MHR"/>
    <property type="match status" value="1"/>
</dbReference>
<dbReference type="SUPFAM" id="SSF57667">
    <property type="entry name" value="beta-beta-alpha zinc fingers"/>
    <property type="match status" value="1"/>
</dbReference>
<dbReference type="GO" id="GO:0008270">
    <property type="term" value="F:zinc ion binding"/>
    <property type="evidence" value="ECO:0007669"/>
    <property type="project" value="UniProtKB-KW"/>
</dbReference>
<dbReference type="PANTHER" id="PTHR40626:SF3">
    <property type="entry name" value="TRANSCRIPTION FACTOR WITH C2H2 AND ZN(2)-CYS(6) DNA BINDING DOMAIN (EUROFUNG)-RELATED"/>
    <property type="match status" value="1"/>
</dbReference>
<keyword evidence="4 9" id="KW-0863">Zinc-finger</keyword>
<evidence type="ECO:0000256" key="9">
    <source>
        <dbReference type="PROSITE-ProRule" id="PRU00042"/>
    </source>
</evidence>
<organism evidence="11 12">
    <name type="scientific">Aspergillus avenaceus</name>
    <dbReference type="NCBI Taxonomy" id="36643"/>
    <lineage>
        <taxon>Eukaryota</taxon>
        <taxon>Fungi</taxon>
        <taxon>Dikarya</taxon>
        <taxon>Ascomycota</taxon>
        <taxon>Pezizomycotina</taxon>
        <taxon>Eurotiomycetes</taxon>
        <taxon>Eurotiomycetidae</taxon>
        <taxon>Eurotiales</taxon>
        <taxon>Aspergillaceae</taxon>
        <taxon>Aspergillus</taxon>
        <taxon>Aspergillus subgen. Circumdati</taxon>
    </lineage>
</organism>
<keyword evidence="7" id="KW-0804">Transcription</keyword>
<dbReference type="PROSITE" id="PS00028">
    <property type="entry name" value="ZINC_FINGER_C2H2_1"/>
    <property type="match status" value="1"/>
</dbReference>
<dbReference type="SMART" id="SM00355">
    <property type="entry name" value="ZnF_C2H2"/>
    <property type="match status" value="2"/>
</dbReference>
<dbReference type="Proteomes" id="UP000325780">
    <property type="component" value="Unassembled WGS sequence"/>
</dbReference>
<reference evidence="11 12" key="1">
    <citation type="submission" date="2019-04" db="EMBL/GenBank/DDBJ databases">
        <title>Friends and foes A comparative genomics study of 23 Aspergillus species from section Flavi.</title>
        <authorList>
            <consortium name="DOE Joint Genome Institute"/>
            <person name="Kjaerbolling I."/>
            <person name="Vesth T."/>
            <person name="Frisvad J.C."/>
            <person name="Nybo J.L."/>
            <person name="Theobald S."/>
            <person name="Kildgaard S."/>
            <person name="Isbrandt T."/>
            <person name="Kuo A."/>
            <person name="Sato A."/>
            <person name="Lyhne E.K."/>
            <person name="Kogle M.E."/>
            <person name="Wiebenga A."/>
            <person name="Kun R.S."/>
            <person name="Lubbers R.J."/>
            <person name="Makela M.R."/>
            <person name="Barry K."/>
            <person name="Chovatia M."/>
            <person name="Clum A."/>
            <person name="Daum C."/>
            <person name="Haridas S."/>
            <person name="He G."/>
            <person name="LaButti K."/>
            <person name="Lipzen A."/>
            <person name="Mondo S."/>
            <person name="Riley R."/>
            <person name="Salamov A."/>
            <person name="Simmons B.A."/>
            <person name="Magnuson J.K."/>
            <person name="Henrissat B."/>
            <person name="Mortensen U.H."/>
            <person name="Larsen T.O."/>
            <person name="Devries R.P."/>
            <person name="Grigoriev I.V."/>
            <person name="Machida M."/>
            <person name="Baker S.E."/>
            <person name="Andersen M.R."/>
        </authorList>
    </citation>
    <scope>NUCLEOTIDE SEQUENCE [LARGE SCALE GENOMIC DNA]</scope>
    <source>
        <strain evidence="11 12">IBT 18842</strain>
    </source>
</reference>
<evidence type="ECO:0000256" key="5">
    <source>
        <dbReference type="ARBA" id="ARBA00022833"/>
    </source>
</evidence>
<evidence type="ECO:0000256" key="3">
    <source>
        <dbReference type="ARBA" id="ARBA00022737"/>
    </source>
</evidence>
<evidence type="ECO:0000313" key="11">
    <source>
        <dbReference type="EMBL" id="KAE8154120.1"/>
    </source>
</evidence>
<dbReference type="EMBL" id="ML742032">
    <property type="protein sequence ID" value="KAE8154120.1"/>
    <property type="molecule type" value="Genomic_DNA"/>
</dbReference>
<keyword evidence="8" id="KW-0539">Nucleus</keyword>
<dbReference type="Gene3D" id="3.30.160.60">
    <property type="entry name" value="Classic Zinc Finger"/>
    <property type="match status" value="2"/>
</dbReference>
<dbReference type="GO" id="GO:0006351">
    <property type="term" value="P:DNA-templated transcription"/>
    <property type="evidence" value="ECO:0007669"/>
    <property type="project" value="InterPro"/>
</dbReference>
<evidence type="ECO:0000259" key="10">
    <source>
        <dbReference type="PROSITE" id="PS50157"/>
    </source>
</evidence>
<dbReference type="AlphaFoldDB" id="A0A5N6U6E7"/>
<dbReference type="Pfam" id="PF04082">
    <property type="entry name" value="Fungal_trans"/>
    <property type="match status" value="1"/>
</dbReference>
<evidence type="ECO:0000256" key="6">
    <source>
        <dbReference type="ARBA" id="ARBA00023015"/>
    </source>
</evidence>
<dbReference type="OrthoDB" id="654211at2759"/>
<keyword evidence="12" id="KW-1185">Reference proteome</keyword>
<feature type="domain" description="C2H2-type" evidence="10">
    <location>
        <begin position="6"/>
        <end position="33"/>
    </location>
</feature>
<protein>
    <recommendedName>
        <fullName evidence="10">C2H2-type domain-containing protein</fullName>
    </recommendedName>
</protein>
<feature type="domain" description="C2H2-type" evidence="10">
    <location>
        <begin position="34"/>
        <end position="55"/>
    </location>
</feature>
<name>A0A5N6U6E7_ASPAV</name>
<evidence type="ECO:0000256" key="4">
    <source>
        <dbReference type="ARBA" id="ARBA00022771"/>
    </source>
</evidence>
<comment type="subcellular location">
    <subcellularLocation>
        <location evidence="1">Nucleus</location>
    </subcellularLocation>
</comment>
<dbReference type="GO" id="GO:0000785">
    <property type="term" value="C:chromatin"/>
    <property type="evidence" value="ECO:0007669"/>
    <property type="project" value="TreeGrafter"/>
</dbReference>
<dbReference type="Pfam" id="PF00096">
    <property type="entry name" value="zf-C2H2"/>
    <property type="match status" value="2"/>
</dbReference>